<keyword evidence="3" id="KW-1185">Reference proteome</keyword>
<comment type="caution">
    <text evidence="2">The sequence shown here is derived from an EMBL/GenBank/DDBJ whole genome shotgun (WGS) entry which is preliminary data.</text>
</comment>
<accession>A0A0M2SGM2</accession>
<dbReference type="Proteomes" id="UP000034287">
    <property type="component" value="Unassembled WGS sequence"/>
</dbReference>
<dbReference type="STRING" id="1432562.WN59_09575"/>
<dbReference type="PANTHER" id="PTHR32494:SF5">
    <property type="entry name" value="ALLANTOATE AMIDOHYDROLASE"/>
    <property type="match status" value="1"/>
</dbReference>
<gene>
    <name evidence="2" type="ORF">WN59_09575</name>
</gene>
<dbReference type="Gene3D" id="3.40.630.10">
    <property type="entry name" value="Zn peptidases"/>
    <property type="match status" value="1"/>
</dbReference>
<evidence type="ECO:0000313" key="2">
    <source>
        <dbReference type="EMBL" id="KKK33854.1"/>
    </source>
</evidence>
<sequence length="81" mass="8543">MIGMAIETSVSKCREAGITYEVMMSGANHDANSLSSVMNSGLIFIPCRNGVSHNPKEYAAPEDIARGAEVLLGTVMQLQAG</sequence>
<dbReference type="PATRIC" id="fig|1432562.3.peg.1896"/>
<keyword evidence="1" id="KW-0378">Hydrolase</keyword>
<dbReference type="AlphaFoldDB" id="A0A0M2SGM2"/>
<protein>
    <recommendedName>
        <fullName evidence="4">Peptidase M20 dimerisation domain-containing protein</fullName>
    </recommendedName>
</protein>
<dbReference type="SUPFAM" id="SSF53187">
    <property type="entry name" value="Zn-dependent exopeptidases"/>
    <property type="match status" value="1"/>
</dbReference>
<reference evidence="2 3" key="1">
    <citation type="submission" date="2015-04" db="EMBL/GenBank/DDBJ databases">
        <title>Taxonomic description and genome sequence of Salinicoccus sediminis sp. nov., a novel hyper halotolerant bacterium isolated from marine sediment.</title>
        <authorList>
            <person name="Mathan Kumar R."/>
            <person name="Kaur G."/>
            <person name="Kumar N."/>
            <person name="Kumar A."/>
            <person name="Singh N.K."/>
            <person name="Kaur N."/>
            <person name="Mayilraj S."/>
        </authorList>
    </citation>
    <scope>NUCLEOTIDE SEQUENCE [LARGE SCALE GENOMIC DNA]</scope>
    <source>
        <strain evidence="2 3">SV-16</strain>
    </source>
</reference>
<organism evidence="2 3">
    <name type="scientific">Salinicoccus sediminis</name>
    <dbReference type="NCBI Taxonomy" id="1432562"/>
    <lineage>
        <taxon>Bacteria</taxon>
        <taxon>Bacillati</taxon>
        <taxon>Bacillota</taxon>
        <taxon>Bacilli</taxon>
        <taxon>Bacillales</taxon>
        <taxon>Staphylococcaceae</taxon>
        <taxon>Salinicoccus</taxon>
    </lineage>
</organism>
<dbReference type="OrthoDB" id="9800776at2"/>
<dbReference type="GO" id="GO:0016813">
    <property type="term" value="F:hydrolase activity, acting on carbon-nitrogen (but not peptide) bonds, in linear amidines"/>
    <property type="evidence" value="ECO:0007669"/>
    <property type="project" value="InterPro"/>
</dbReference>
<dbReference type="Pfam" id="PF01546">
    <property type="entry name" value="Peptidase_M20"/>
    <property type="match status" value="1"/>
</dbReference>
<evidence type="ECO:0008006" key="4">
    <source>
        <dbReference type="Google" id="ProtNLM"/>
    </source>
</evidence>
<proteinExistence type="predicted"/>
<name>A0A0M2SGM2_9STAP</name>
<evidence type="ECO:0000313" key="3">
    <source>
        <dbReference type="Proteomes" id="UP000034287"/>
    </source>
</evidence>
<dbReference type="InterPro" id="IPR010158">
    <property type="entry name" value="Amidase_Cbmase"/>
</dbReference>
<evidence type="ECO:0000256" key="1">
    <source>
        <dbReference type="ARBA" id="ARBA00022801"/>
    </source>
</evidence>
<dbReference type="PANTHER" id="PTHR32494">
    <property type="entry name" value="ALLANTOATE DEIMINASE-RELATED"/>
    <property type="match status" value="1"/>
</dbReference>
<dbReference type="InterPro" id="IPR002933">
    <property type="entry name" value="Peptidase_M20"/>
</dbReference>
<dbReference type="EMBL" id="LAYZ01000024">
    <property type="protein sequence ID" value="KKK33854.1"/>
    <property type="molecule type" value="Genomic_DNA"/>
</dbReference>